<evidence type="ECO:0000313" key="3">
    <source>
        <dbReference type="EMBL" id="KAF4045561.1"/>
    </source>
</evidence>
<evidence type="ECO:0000256" key="1">
    <source>
        <dbReference type="SAM" id="MobiDB-lite"/>
    </source>
</evidence>
<keyword evidence="4" id="KW-1185">Reference proteome</keyword>
<gene>
    <name evidence="3" type="ORF">GN244_ATG02009</name>
</gene>
<dbReference type="AlphaFoldDB" id="A0A833X1J3"/>
<feature type="signal peptide" evidence="2">
    <location>
        <begin position="1"/>
        <end position="18"/>
    </location>
</feature>
<evidence type="ECO:0000256" key="2">
    <source>
        <dbReference type="SAM" id="SignalP"/>
    </source>
</evidence>
<feature type="region of interest" description="Disordered" evidence="1">
    <location>
        <begin position="35"/>
        <end position="58"/>
    </location>
</feature>
<accession>A0A833X1J3</accession>
<comment type="caution">
    <text evidence="3">The sequence shown here is derived from an EMBL/GenBank/DDBJ whole genome shotgun (WGS) entry which is preliminary data.</text>
</comment>
<dbReference type="Proteomes" id="UP000602510">
    <property type="component" value="Unassembled WGS sequence"/>
</dbReference>
<sequence length="121" mass="13611">MRVLEVFLVFAMAMVVASESLAAAHQDLTASTKELKESSRNLLSQDSDSLTKRSISRELSATEDERLETITRALSTNAVTTKNADGTITNSTYYNNGLVQRVQKWWDGLFHAKSTRRLRKM</sequence>
<protein>
    <recommendedName>
        <fullName evidence="5">RxLR effector protein</fullName>
    </recommendedName>
</protein>
<evidence type="ECO:0000313" key="4">
    <source>
        <dbReference type="Proteomes" id="UP000602510"/>
    </source>
</evidence>
<name>A0A833X1J3_PHYIN</name>
<organism evidence="3 4">
    <name type="scientific">Phytophthora infestans</name>
    <name type="common">Potato late blight agent</name>
    <name type="synonym">Botrytis infestans</name>
    <dbReference type="NCBI Taxonomy" id="4787"/>
    <lineage>
        <taxon>Eukaryota</taxon>
        <taxon>Sar</taxon>
        <taxon>Stramenopiles</taxon>
        <taxon>Oomycota</taxon>
        <taxon>Peronosporomycetes</taxon>
        <taxon>Peronosporales</taxon>
        <taxon>Peronosporaceae</taxon>
        <taxon>Phytophthora</taxon>
    </lineage>
</organism>
<evidence type="ECO:0008006" key="5">
    <source>
        <dbReference type="Google" id="ProtNLM"/>
    </source>
</evidence>
<reference evidence="3" key="1">
    <citation type="submission" date="2020-04" db="EMBL/GenBank/DDBJ databases">
        <title>Hybrid Assembly of Korean Phytophthora infestans isolates.</title>
        <authorList>
            <person name="Prokchorchik M."/>
            <person name="Lee Y."/>
            <person name="Seo J."/>
            <person name="Cho J.-H."/>
            <person name="Park Y.-E."/>
            <person name="Jang D.-C."/>
            <person name="Im J.-S."/>
            <person name="Choi J.-G."/>
            <person name="Park H.-J."/>
            <person name="Lee G.-B."/>
            <person name="Lee Y.-G."/>
            <person name="Hong S.-Y."/>
            <person name="Cho K."/>
            <person name="Sohn K.H."/>
        </authorList>
    </citation>
    <scope>NUCLEOTIDE SEQUENCE</scope>
    <source>
        <strain evidence="3">KR_1_A1</strain>
    </source>
</reference>
<feature type="chain" id="PRO_5032298144" description="RxLR effector protein" evidence="2">
    <location>
        <begin position="19"/>
        <end position="121"/>
    </location>
</feature>
<proteinExistence type="predicted"/>
<dbReference type="EMBL" id="WSZM01000043">
    <property type="protein sequence ID" value="KAF4045561.1"/>
    <property type="molecule type" value="Genomic_DNA"/>
</dbReference>
<keyword evidence="2" id="KW-0732">Signal</keyword>